<evidence type="ECO:0000259" key="14">
    <source>
        <dbReference type="Pfam" id="PF00155"/>
    </source>
</evidence>
<dbReference type="EMBL" id="DXEV01000048">
    <property type="protein sequence ID" value="HIX56352.1"/>
    <property type="molecule type" value="Genomic_DNA"/>
</dbReference>
<evidence type="ECO:0000256" key="3">
    <source>
        <dbReference type="ARBA" id="ARBA00010008"/>
    </source>
</evidence>
<evidence type="ECO:0000256" key="11">
    <source>
        <dbReference type="ARBA" id="ARBA00047715"/>
    </source>
</evidence>
<dbReference type="PROSITE" id="PS00599">
    <property type="entry name" value="AA_TRANSFER_CLASS_2"/>
    <property type="match status" value="1"/>
</dbReference>
<dbReference type="InterPro" id="IPR050087">
    <property type="entry name" value="AON_synthase_class-II"/>
</dbReference>
<comment type="pathway">
    <text evidence="2">Cofactor biosynthesis; biotin biosynthesis.</text>
</comment>
<dbReference type="InterPro" id="IPR015421">
    <property type="entry name" value="PyrdxlP-dep_Trfase_major"/>
</dbReference>
<proteinExistence type="inferred from homology"/>
<feature type="domain" description="Aminotransferase class I/classII large" evidence="14">
    <location>
        <begin position="206"/>
        <end position="479"/>
    </location>
</feature>
<dbReference type="Gene3D" id="3.40.640.10">
    <property type="entry name" value="Type I PLP-dependent aspartate aminotransferase-like (Major domain)"/>
    <property type="match status" value="1"/>
</dbReference>
<reference evidence="15" key="1">
    <citation type="journal article" date="2021" name="PeerJ">
        <title>Extensive microbial diversity within the chicken gut microbiome revealed by metagenomics and culture.</title>
        <authorList>
            <person name="Gilroy R."/>
            <person name="Ravi A."/>
            <person name="Getino M."/>
            <person name="Pursley I."/>
            <person name="Horton D.L."/>
            <person name="Alikhan N.F."/>
            <person name="Baker D."/>
            <person name="Gharbi K."/>
            <person name="Hall N."/>
            <person name="Watson M."/>
            <person name="Adriaenssens E.M."/>
            <person name="Foster-Nyarko E."/>
            <person name="Jarju S."/>
            <person name="Secka A."/>
            <person name="Antonio M."/>
            <person name="Oren A."/>
            <person name="Chaudhuri R.R."/>
            <person name="La Ragione R."/>
            <person name="Hildebrand F."/>
            <person name="Pallen M.J."/>
        </authorList>
    </citation>
    <scope>NUCLEOTIDE SEQUENCE</scope>
    <source>
        <strain evidence="15">USASDec5-558</strain>
    </source>
</reference>
<evidence type="ECO:0000256" key="8">
    <source>
        <dbReference type="ARBA" id="ARBA00022898"/>
    </source>
</evidence>
<evidence type="ECO:0000256" key="9">
    <source>
        <dbReference type="ARBA" id="ARBA00032610"/>
    </source>
</evidence>
<name>A0A9D1WCL8_9GAMM</name>
<sequence>MPFYDRLRSELEARKQAGNYRELPLVSFNRGAIIFDSVRYLDLSSNDYLCIARDPKFFQTFISTMTDTSSSGSVYAEDMLLGSVGAGSSGSRLLTGNNTAYAYCEELLASLYNGGIACRYDYSSESSDDKAEVFHPYHKSNSKDKDVYYLHADDAVASVQTKNNGADGFSADDQLSEQFAEEAAVNAAVAAAAAAAAARPSYRKCLYFNSGFEANLGVISTLFGEHDLLLVDKLAHASIIDGMLSSKAKTLRFAHNNMEHLESLIAKHYQDYESVVIVTESVFSMEGDLAPLQQLVELKKRYPNVLLYVDEAHSFGLFGEDGLGLCKELGVHEDVDFLVGTLSKAIGSQGAFLICSPEVKEYLVNFMRPLIFSTALPPVNVTFSMYVIGLLKTTAMQYKREYLRKISDYLHSNLQDLGIVPSQSQIQPLITGDSDKALMASHIFRRAGMLALPIRYPTVPQKQARLRLALNCNLRIDDIDLITRVIKRYRHLFV</sequence>
<evidence type="ECO:0000256" key="2">
    <source>
        <dbReference type="ARBA" id="ARBA00004746"/>
    </source>
</evidence>
<comment type="subunit">
    <text evidence="4">Homodimer.</text>
</comment>
<dbReference type="Pfam" id="PF00155">
    <property type="entry name" value="Aminotran_1_2"/>
    <property type="match status" value="1"/>
</dbReference>
<evidence type="ECO:0000256" key="13">
    <source>
        <dbReference type="SAM" id="Phobius"/>
    </source>
</evidence>
<dbReference type="GO" id="GO:0030170">
    <property type="term" value="F:pyridoxal phosphate binding"/>
    <property type="evidence" value="ECO:0007669"/>
    <property type="project" value="InterPro"/>
</dbReference>
<dbReference type="InterPro" id="IPR001917">
    <property type="entry name" value="Aminotrans_II_pyridoxalP_BS"/>
</dbReference>
<keyword evidence="13" id="KW-0812">Transmembrane</keyword>
<comment type="similarity">
    <text evidence="3">Belongs to the class-II pyridoxal-phosphate-dependent aminotransferase family. BioF subfamily.</text>
</comment>
<protein>
    <recommendedName>
        <fullName evidence="5">8-amino-7-oxononanoate synthase</fullName>
        <ecNumber evidence="5">2.3.1.47</ecNumber>
    </recommendedName>
    <alternativeName>
        <fullName evidence="9">7-keto-8-amino-pelargonic acid synthase</fullName>
    </alternativeName>
    <alternativeName>
        <fullName evidence="10">8-amino-7-ketopelargonate synthase</fullName>
    </alternativeName>
</protein>
<dbReference type="InterPro" id="IPR015424">
    <property type="entry name" value="PyrdxlP-dep_Trfase"/>
</dbReference>
<comment type="cofactor">
    <cofactor evidence="1 12">
        <name>pyridoxal 5'-phosphate</name>
        <dbReference type="ChEBI" id="CHEBI:597326"/>
    </cofactor>
</comment>
<evidence type="ECO:0000256" key="5">
    <source>
        <dbReference type="ARBA" id="ARBA00013187"/>
    </source>
</evidence>
<keyword evidence="7" id="KW-0093">Biotin biosynthesis</keyword>
<evidence type="ECO:0000256" key="6">
    <source>
        <dbReference type="ARBA" id="ARBA00022679"/>
    </source>
</evidence>
<evidence type="ECO:0000313" key="16">
    <source>
        <dbReference type="Proteomes" id="UP000886829"/>
    </source>
</evidence>
<dbReference type="EC" id="2.3.1.47" evidence="5"/>
<dbReference type="InterPro" id="IPR004839">
    <property type="entry name" value="Aminotransferase_I/II_large"/>
</dbReference>
<comment type="catalytic activity">
    <reaction evidence="11">
        <text>6-carboxyhexanoyl-[ACP] + L-alanine + H(+) = (8S)-8-amino-7-oxononanoate + holo-[ACP] + CO2</text>
        <dbReference type="Rhea" id="RHEA:42288"/>
        <dbReference type="Rhea" id="RHEA-COMP:9685"/>
        <dbReference type="Rhea" id="RHEA-COMP:9955"/>
        <dbReference type="ChEBI" id="CHEBI:15378"/>
        <dbReference type="ChEBI" id="CHEBI:16526"/>
        <dbReference type="ChEBI" id="CHEBI:57972"/>
        <dbReference type="ChEBI" id="CHEBI:64479"/>
        <dbReference type="ChEBI" id="CHEBI:78846"/>
        <dbReference type="ChEBI" id="CHEBI:149468"/>
        <dbReference type="EC" id="2.3.1.47"/>
    </reaction>
</comment>
<keyword evidence="6" id="KW-0808">Transferase</keyword>
<evidence type="ECO:0000256" key="10">
    <source>
        <dbReference type="ARBA" id="ARBA00033381"/>
    </source>
</evidence>
<dbReference type="GO" id="GO:0008710">
    <property type="term" value="F:8-amino-7-oxononanoate synthase activity"/>
    <property type="evidence" value="ECO:0007669"/>
    <property type="project" value="UniProtKB-EC"/>
</dbReference>
<dbReference type="GO" id="GO:0009102">
    <property type="term" value="P:biotin biosynthetic process"/>
    <property type="evidence" value="ECO:0007669"/>
    <property type="project" value="UniProtKB-KW"/>
</dbReference>
<accession>A0A9D1WCL8</accession>
<gene>
    <name evidence="15" type="ORF">H9850_02650</name>
</gene>
<organism evidence="15 16">
    <name type="scientific">Candidatus Anaerobiospirillum pullistercoris</name>
    <dbReference type="NCBI Taxonomy" id="2838452"/>
    <lineage>
        <taxon>Bacteria</taxon>
        <taxon>Pseudomonadati</taxon>
        <taxon>Pseudomonadota</taxon>
        <taxon>Gammaproteobacteria</taxon>
        <taxon>Aeromonadales</taxon>
        <taxon>Succinivibrionaceae</taxon>
        <taxon>Anaerobiospirillum</taxon>
    </lineage>
</organism>
<dbReference type="InterPro" id="IPR015422">
    <property type="entry name" value="PyrdxlP-dep_Trfase_small"/>
</dbReference>
<dbReference type="Gene3D" id="3.90.1150.10">
    <property type="entry name" value="Aspartate Aminotransferase, domain 1"/>
    <property type="match status" value="1"/>
</dbReference>
<comment type="caution">
    <text evidence="15">The sequence shown here is derived from an EMBL/GenBank/DDBJ whole genome shotgun (WGS) entry which is preliminary data.</text>
</comment>
<evidence type="ECO:0000313" key="15">
    <source>
        <dbReference type="EMBL" id="HIX56352.1"/>
    </source>
</evidence>
<feature type="transmembrane region" description="Helical" evidence="13">
    <location>
        <begin position="370"/>
        <end position="391"/>
    </location>
</feature>
<reference evidence="15" key="2">
    <citation type="submission" date="2021-04" db="EMBL/GenBank/DDBJ databases">
        <authorList>
            <person name="Gilroy R."/>
        </authorList>
    </citation>
    <scope>NUCLEOTIDE SEQUENCE</scope>
    <source>
        <strain evidence="15">USASDec5-558</strain>
    </source>
</reference>
<dbReference type="SUPFAM" id="SSF53383">
    <property type="entry name" value="PLP-dependent transferases"/>
    <property type="match status" value="2"/>
</dbReference>
<keyword evidence="8 12" id="KW-0663">Pyridoxal phosphate</keyword>
<dbReference type="PANTHER" id="PTHR13693:SF100">
    <property type="entry name" value="8-AMINO-7-OXONONANOATE SYNTHASE"/>
    <property type="match status" value="1"/>
</dbReference>
<dbReference type="AlphaFoldDB" id="A0A9D1WCL8"/>
<evidence type="ECO:0000256" key="7">
    <source>
        <dbReference type="ARBA" id="ARBA00022756"/>
    </source>
</evidence>
<dbReference type="Proteomes" id="UP000886829">
    <property type="component" value="Unassembled WGS sequence"/>
</dbReference>
<keyword evidence="13" id="KW-1133">Transmembrane helix</keyword>
<dbReference type="PANTHER" id="PTHR13693">
    <property type="entry name" value="CLASS II AMINOTRANSFERASE/8-AMINO-7-OXONONANOATE SYNTHASE"/>
    <property type="match status" value="1"/>
</dbReference>
<evidence type="ECO:0000256" key="1">
    <source>
        <dbReference type="ARBA" id="ARBA00001933"/>
    </source>
</evidence>
<evidence type="ECO:0000256" key="4">
    <source>
        <dbReference type="ARBA" id="ARBA00011738"/>
    </source>
</evidence>
<keyword evidence="13" id="KW-0472">Membrane</keyword>
<evidence type="ECO:0000256" key="12">
    <source>
        <dbReference type="RuleBase" id="RU003693"/>
    </source>
</evidence>